<feature type="region of interest" description="Disordered" evidence="1">
    <location>
        <begin position="1"/>
        <end position="41"/>
    </location>
</feature>
<accession>A0A420HVQ8</accession>
<protein>
    <submittedName>
        <fullName evidence="2">Uncharacterized protein</fullName>
    </submittedName>
</protein>
<dbReference type="Proteomes" id="UP000285405">
    <property type="component" value="Unassembled WGS sequence"/>
</dbReference>
<gene>
    <name evidence="2" type="ORF">GcC1_155025</name>
</gene>
<organism evidence="2 3">
    <name type="scientific">Golovinomyces cichoracearum</name>
    <dbReference type="NCBI Taxonomy" id="62708"/>
    <lineage>
        <taxon>Eukaryota</taxon>
        <taxon>Fungi</taxon>
        <taxon>Dikarya</taxon>
        <taxon>Ascomycota</taxon>
        <taxon>Pezizomycotina</taxon>
        <taxon>Leotiomycetes</taxon>
        <taxon>Erysiphales</taxon>
        <taxon>Erysiphaceae</taxon>
        <taxon>Golovinomyces</taxon>
    </lineage>
</organism>
<dbReference type="EMBL" id="MCBR01015586">
    <property type="protein sequence ID" value="RKF61507.1"/>
    <property type="molecule type" value="Genomic_DNA"/>
</dbReference>
<evidence type="ECO:0000313" key="3">
    <source>
        <dbReference type="Proteomes" id="UP000285405"/>
    </source>
</evidence>
<proteinExistence type="predicted"/>
<sequence length="41" mass="4804">MTQKYGPPQACVTANEQSKKHKVKQSFTRPLWGNRQNNQHH</sequence>
<name>A0A420HVQ8_9PEZI</name>
<evidence type="ECO:0000313" key="2">
    <source>
        <dbReference type="EMBL" id="RKF61507.1"/>
    </source>
</evidence>
<evidence type="ECO:0000256" key="1">
    <source>
        <dbReference type="SAM" id="MobiDB-lite"/>
    </source>
</evidence>
<reference evidence="2 3" key="1">
    <citation type="journal article" date="2018" name="BMC Genomics">
        <title>Comparative genome analyses reveal sequence features reflecting distinct modes of host-adaptation between dicot and monocot powdery mildew.</title>
        <authorList>
            <person name="Wu Y."/>
            <person name="Ma X."/>
            <person name="Pan Z."/>
            <person name="Kale S.D."/>
            <person name="Song Y."/>
            <person name="King H."/>
            <person name="Zhang Q."/>
            <person name="Presley C."/>
            <person name="Deng X."/>
            <person name="Wei C.I."/>
            <person name="Xiao S."/>
        </authorList>
    </citation>
    <scope>NUCLEOTIDE SEQUENCE [LARGE SCALE GENOMIC DNA]</scope>
    <source>
        <strain evidence="2">UCSC1</strain>
    </source>
</reference>
<comment type="caution">
    <text evidence="2">The sequence shown here is derived from an EMBL/GenBank/DDBJ whole genome shotgun (WGS) entry which is preliminary data.</text>
</comment>
<dbReference type="AlphaFoldDB" id="A0A420HVQ8"/>